<evidence type="ECO:0000256" key="7">
    <source>
        <dbReference type="SAM" id="Phobius"/>
    </source>
</evidence>
<dbReference type="InterPro" id="IPR004837">
    <property type="entry name" value="NaCa_Exmemb"/>
</dbReference>
<keyword evidence="5" id="KW-0406">Ion transport</keyword>
<keyword evidence="2" id="KW-0813">Transport</keyword>
<feature type="transmembrane region" description="Helical" evidence="7">
    <location>
        <begin position="56"/>
        <end position="77"/>
    </location>
</feature>
<evidence type="ECO:0000259" key="8">
    <source>
        <dbReference type="Pfam" id="PF01699"/>
    </source>
</evidence>
<comment type="subcellular location">
    <subcellularLocation>
        <location evidence="1">Endomembrane system</location>
        <topology evidence="1">Multi-pass membrane protein</topology>
    </subcellularLocation>
</comment>
<organism evidence="9 10">
    <name type="scientific">Thiohalocapsa halophila</name>
    <dbReference type="NCBI Taxonomy" id="69359"/>
    <lineage>
        <taxon>Bacteria</taxon>
        <taxon>Pseudomonadati</taxon>
        <taxon>Pseudomonadota</taxon>
        <taxon>Gammaproteobacteria</taxon>
        <taxon>Chromatiales</taxon>
        <taxon>Chromatiaceae</taxon>
        <taxon>Thiohalocapsa</taxon>
    </lineage>
</organism>
<dbReference type="PANTHER" id="PTHR31503">
    <property type="entry name" value="VACUOLAR CALCIUM ION TRANSPORTER"/>
    <property type="match status" value="1"/>
</dbReference>
<protein>
    <submittedName>
        <fullName evidence="9">Cag pathogenicity island protein Cag9</fullName>
    </submittedName>
</protein>
<evidence type="ECO:0000256" key="3">
    <source>
        <dbReference type="ARBA" id="ARBA00022692"/>
    </source>
</evidence>
<proteinExistence type="predicted"/>
<dbReference type="PANTHER" id="PTHR31503:SF22">
    <property type="entry name" value="VACUOLAR CALCIUM ION TRANSPORTER"/>
    <property type="match status" value="1"/>
</dbReference>
<dbReference type="InterPro" id="IPR044880">
    <property type="entry name" value="NCX_ion-bd_dom_sf"/>
</dbReference>
<feature type="transmembrane region" description="Helical" evidence="7">
    <location>
        <begin position="25"/>
        <end position="44"/>
    </location>
</feature>
<evidence type="ECO:0000256" key="1">
    <source>
        <dbReference type="ARBA" id="ARBA00004127"/>
    </source>
</evidence>
<evidence type="ECO:0000256" key="5">
    <source>
        <dbReference type="ARBA" id="ARBA00023065"/>
    </source>
</evidence>
<comment type="caution">
    <text evidence="9">The sequence shown here is derived from an EMBL/GenBank/DDBJ whole genome shotgun (WGS) entry which is preliminary data.</text>
</comment>
<evidence type="ECO:0000256" key="6">
    <source>
        <dbReference type="ARBA" id="ARBA00023136"/>
    </source>
</evidence>
<feature type="non-terminal residue" evidence="9">
    <location>
        <position position="149"/>
    </location>
</feature>
<evidence type="ECO:0000256" key="2">
    <source>
        <dbReference type="ARBA" id="ARBA00022448"/>
    </source>
</evidence>
<dbReference type="Proteomes" id="UP000748752">
    <property type="component" value="Unassembled WGS sequence"/>
</dbReference>
<evidence type="ECO:0000313" key="10">
    <source>
        <dbReference type="Proteomes" id="UP000748752"/>
    </source>
</evidence>
<feature type="transmembrane region" description="Helical" evidence="7">
    <location>
        <begin position="122"/>
        <end position="144"/>
    </location>
</feature>
<feature type="transmembrane region" description="Helical" evidence="7">
    <location>
        <begin position="89"/>
        <end position="110"/>
    </location>
</feature>
<keyword evidence="4 7" id="KW-1133">Transmembrane helix</keyword>
<reference evidence="9 10" key="1">
    <citation type="journal article" date="2020" name="Microorganisms">
        <title>Osmotic Adaptation and Compatible Solute Biosynthesis of Phototrophic Bacteria as Revealed from Genome Analyses.</title>
        <authorList>
            <person name="Imhoff J.F."/>
            <person name="Rahn T."/>
            <person name="Kunzel S."/>
            <person name="Keller A."/>
            <person name="Neulinger S.C."/>
        </authorList>
    </citation>
    <scope>NUCLEOTIDE SEQUENCE [LARGE SCALE GENOMIC DNA]</scope>
    <source>
        <strain evidence="9 10">DSM 6210</strain>
    </source>
</reference>
<sequence length="149" mass="15227">MRLELLLLFIPVALGLDWLGGSPALIFLFSGLAIVPLAALLGKATESLSLYLGETLGGMLAATLGNAPELIISLFALKEGLHDVVKAAITGSIIGNLLLGMGLAITVGGIGKVEQKFNAISAGMSSGLLMLASVGLIVPAIFHFGSEQE</sequence>
<dbReference type="EMBL" id="NRRV01000155">
    <property type="protein sequence ID" value="MBK1633947.1"/>
    <property type="molecule type" value="Genomic_DNA"/>
</dbReference>
<evidence type="ECO:0000313" key="9">
    <source>
        <dbReference type="EMBL" id="MBK1633947.1"/>
    </source>
</evidence>
<keyword evidence="10" id="KW-1185">Reference proteome</keyword>
<keyword evidence="6 7" id="KW-0472">Membrane</keyword>
<gene>
    <name evidence="9" type="ORF">CKO31_25115</name>
</gene>
<accession>A0ABS1CPT0</accession>
<dbReference type="Gene3D" id="1.20.1420.30">
    <property type="entry name" value="NCX, central ion-binding region"/>
    <property type="match status" value="1"/>
</dbReference>
<dbReference type="InterPro" id="IPR004713">
    <property type="entry name" value="CaH_exchang"/>
</dbReference>
<dbReference type="Pfam" id="PF01699">
    <property type="entry name" value="Na_Ca_ex"/>
    <property type="match status" value="1"/>
</dbReference>
<name>A0ABS1CPT0_9GAMM</name>
<keyword evidence="3 7" id="KW-0812">Transmembrane</keyword>
<evidence type="ECO:0000256" key="4">
    <source>
        <dbReference type="ARBA" id="ARBA00022989"/>
    </source>
</evidence>
<feature type="domain" description="Sodium/calcium exchanger membrane region" evidence="8">
    <location>
        <begin position="24"/>
        <end position="137"/>
    </location>
</feature>